<dbReference type="EMBL" id="CM046396">
    <property type="protein sequence ID" value="KAI8538365.1"/>
    <property type="molecule type" value="Genomic_DNA"/>
</dbReference>
<sequence>MFIAQCFHMLSLDTLGLSTTMHLDTTSLGILGLSTTMLLGVTSLDVLLLLTYSHQTVAL</sequence>
<keyword evidence="2" id="KW-1185">Reference proteome</keyword>
<gene>
    <name evidence="1" type="ORF">RHMOL_Rhmol09G0097100</name>
</gene>
<protein>
    <submittedName>
        <fullName evidence="1">Uncharacterized protein</fullName>
    </submittedName>
</protein>
<dbReference type="Proteomes" id="UP001062846">
    <property type="component" value="Chromosome 9"/>
</dbReference>
<comment type="caution">
    <text evidence="1">The sequence shown here is derived from an EMBL/GenBank/DDBJ whole genome shotgun (WGS) entry which is preliminary data.</text>
</comment>
<organism evidence="1 2">
    <name type="scientific">Rhododendron molle</name>
    <name type="common">Chinese azalea</name>
    <name type="synonym">Azalea mollis</name>
    <dbReference type="NCBI Taxonomy" id="49168"/>
    <lineage>
        <taxon>Eukaryota</taxon>
        <taxon>Viridiplantae</taxon>
        <taxon>Streptophyta</taxon>
        <taxon>Embryophyta</taxon>
        <taxon>Tracheophyta</taxon>
        <taxon>Spermatophyta</taxon>
        <taxon>Magnoliopsida</taxon>
        <taxon>eudicotyledons</taxon>
        <taxon>Gunneridae</taxon>
        <taxon>Pentapetalae</taxon>
        <taxon>asterids</taxon>
        <taxon>Ericales</taxon>
        <taxon>Ericaceae</taxon>
        <taxon>Ericoideae</taxon>
        <taxon>Rhodoreae</taxon>
        <taxon>Rhododendron</taxon>
    </lineage>
</organism>
<reference evidence="1" key="1">
    <citation type="submission" date="2022-02" db="EMBL/GenBank/DDBJ databases">
        <title>Plant Genome Project.</title>
        <authorList>
            <person name="Zhang R.-G."/>
        </authorList>
    </citation>
    <scope>NUCLEOTIDE SEQUENCE</scope>
    <source>
        <strain evidence="1">AT1</strain>
    </source>
</reference>
<accession>A0ACC0MBZ5</accession>
<proteinExistence type="predicted"/>
<name>A0ACC0MBZ5_RHOML</name>
<evidence type="ECO:0000313" key="1">
    <source>
        <dbReference type="EMBL" id="KAI8538365.1"/>
    </source>
</evidence>
<evidence type="ECO:0000313" key="2">
    <source>
        <dbReference type="Proteomes" id="UP001062846"/>
    </source>
</evidence>